<evidence type="ECO:0000313" key="1">
    <source>
        <dbReference type="EMBL" id="WPU92466.1"/>
    </source>
</evidence>
<protein>
    <submittedName>
        <fullName evidence="1">Uncharacterized protein</fullName>
    </submittedName>
</protein>
<gene>
    <name evidence="1" type="ORF">SNE25_24365</name>
</gene>
<sequence length="49" mass="5332">MPLVSMSKRSRLPENIAAMDISFSAGEMKLLNDTFAAGAILGSTYLQRQ</sequence>
<dbReference type="InterPro" id="IPR036812">
    <property type="entry name" value="NAD(P)_OxRdtase_dom_sf"/>
</dbReference>
<dbReference type="SUPFAM" id="SSF51430">
    <property type="entry name" value="NAD(P)-linked oxidoreductase"/>
    <property type="match status" value="1"/>
</dbReference>
<accession>A0ABZ0TIJ7</accession>
<proteinExistence type="predicted"/>
<dbReference type="EMBL" id="CP139558">
    <property type="protein sequence ID" value="WPU92466.1"/>
    <property type="molecule type" value="Genomic_DNA"/>
</dbReference>
<dbReference type="Proteomes" id="UP001324380">
    <property type="component" value="Chromosome"/>
</dbReference>
<name>A0ABZ0TIJ7_9SPHI</name>
<reference evidence="1 2" key="1">
    <citation type="submission" date="2023-11" db="EMBL/GenBank/DDBJ databases">
        <title>Analysis of the Genomes of Mucilaginibacter gossypii cycad 4 and M. sabulilitoris SNA2: microbes with the potential for plant growth promotion.</title>
        <authorList>
            <person name="Hirsch A.M."/>
            <person name="Humm E."/>
            <person name="Rubbi M."/>
            <person name="Del Vecchio G."/>
            <person name="Ha S.M."/>
            <person name="Pellegrini M."/>
            <person name="Gunsalus R.P."/>
        </authorList>
    </citation>
    <scope>NUCLEOTIDE SEQUENCE [LARGE SCALE GENOMIC DNA]</scope>
    <source>
        <strain evidence="1 2">SNA2</strain>
    </source>
</reference>
<keyword evidence="2" id="KW-1185">Reference proteome</keyword>
<organism evidence="1 2">
    <name type="scientific">Mucilaginibacter sabulilitoris</name>
    <dbReference type="NCBI Taxonomy" id="1173583"/>
    <lineage>
        <taxon>Bacteria</taxon>
        <taxon>Pseudomonadati</taxon>
        <taxon>Bacteroidota</taxon>
        <taxon>Sphingobacteriia</taxon>
        <taxon>Sphingobacteriales</taxon>
        <taxon>Sphingobacteriaceae</taxon>
        <taxon>Mucilaginibacter</taxon>
    </lineage>
</organism>
<evidence type="ECO:0000313" key="2">
    <source>
        <dbReference type="Proteomes" id="UP001324380"/>
    </source>
</evidence>